<gene>
    <name evidence="1" type="ORF">FOA43_003397</name>
</gene>
<proteinExistence type="predicted"/>
<evidence type="ECO:0000313" key="1">
    <source>
        <dbReference type="EMBL" id="QPG76011.1"/>
    </source>
</evidence>
<sequence>MEGKLEYHIGSFQVSDILSAGFFENHSEFEDDALADTPIEANTTIMNIHEANCVSKSSSKGWKREKLRLLCDNFWNGLFGWDTRDCPLLDQGGSNVQSCRLQQLQILPDKLGTIALPGGHQNCNMSSSSQLYDDCGNVYSSQTETTNKQLTNRHMDVEARIIVVANDPLVKKVSESTEEVRDWIKQDLIKVIEEGEVRVLKREDGRRYIVVDVSNSIPLGI</sequence>
<accession>A0A875S2S6</accession>
<dbReference type="EMBL" id="CP064815">
    <property type="protein sequence ID" value="QPG76011.1"/>
    <property type="molecule type" value="Genomic_DNA"/>
</dbReference>
<keyword evidence="2" id="KW-1185">Reference proteome</keyword>
<organism evidence="1 2">
    <name type="scientific">Eeniella nana</name>
    <name type="common">Yeast</name>
    <name type="synonym">Brettanomyces nanus</name>
    <dbReference type="NCBI Taxonomy" id="13502"/>
    <lineage>
        <taxon>Eukaryota</taxon>
        <taxon>Fungi</taxon>
        <taxon>Dikarya</taxon>
        <taxon>Ascomycota</taxon>
        <taxon>Saccharomycotina</taxon>
        <taxon>Pichiomycetes</taxon>
        <taxon>Pichiales</taxon>
        <taxon>Pichiaceae</taxon>
        <taxon>Brettanomyces</taxon>
    </lineage>
</organism>
<dbReference type="GeneID" id="62196797"/>
<dbReference type="RefSeq" id="XP_038779576.1">
    <property type="nucleotide sequence ID" value="XM_038923648.1"/>
</dbReference>
<reference evidence="1" key="1">
    <citation type="submission" date="2020-10" db="EMBL/GenBank/DDBJ databases">
        <authorList>
            <person name="Roach M.J.R."/>
        </authorList>
    </citation>
    <scope>NUCLEOTIDE SEQUENCE</scope>
    <source>
        <strain evidence="1">CBS 1945</strain>
    </source>
</reference>
<dbReference type="OrthoDB" id="3994514at2759"/>
<name>A0A875S2S6_EENNA</name>
<dbReference type="KEGG" id="bnn:FOA43_003397"/>
<dbReference type="AlphaFoldDB" id="A0A875S2S6"/>
<evidence type="ECO:0000313" key="2">
    <source>
        <dbReference type="Proteomes" id="UP000662931"/>
    </source>
</evidence>
<protein>
    <submittedName>
        <fullName evidence="1">Uncharacterized protein</fullName>
    </submittedName>
</protein>
<dbReference type="Proteomes" id="UP000662931">
    <property type="component" value="Chromosome 4"/>
</dbReference>